<evidence type="ECO:0000256" key="11">
    <source>
        <dbReference type="ARBA" id="ARBA00022833"/>
    </source>
</evidence>
<keyword evidence="9" id="KW-0479">Metal-binding</keyword>
<evidence type="ECO:0000256" key="1">
    <source>
        <dbReference type="ARBA" id="ARBA00004604"/>
    </source>
</evidence>
<comment type="subcellular location">
    <subcellularLocation>
        <location evidence="1">Nucleus</location>
        <location evidence="1">Nucleolus</location>
    </subcellularLocation>
</comment>
<evidence type="ECO:0000313" key="15">
    <source>
        <dbReference type="EMBL" id="KAL0164844.1"/>
    </source>
</evidence>
<evidence type="ECO:0000256" key="7">
    <source>
        <dbReference type="ARBA" id="ARBA00022691"/>
    </source>
</evidence>
<keyword evidence="4" id="KW-0820">tRNA-binding</keyword>
<comment type="caution">
    <text evidence="15">The sequence shown here is derived from an EMBL/GenBank/DDBJ whole genome shotgun (WGS) entry which is preliminary data.</text>
</comment>
<keyword evidence="2" id="KW-1017">Isopeptide bond</keyword>
<keyword evidence="13" id="KW-0694">RNA-binding</keyword>
<dbReference type="InterPro" id="IPR042296">
    <property type="entry name" value="tRNA_met_Trm1_C"/>
</dbReference>
<sequence>KRKTKGEDSGNVMKKIKADTSLEHPAFYYSIHRHSIRGMNMPKLNKFLQVSRTHFDPTGVRTDATLAQFKEVLTKYSVPTYSSAPQSSAISSDRRQTL</sequence>
<dbReference type="GO" id="GO:0008270">
    <property type="term" value="F:zinc ion binding"/>
    <property type="evidence" value="ECO:0007669"/>
    <property type="project" value="UniProtKB-KW"/>
</dbReference>
<feature type="non-terminal residue" evidence="15">
    <location>
        <position position="1"/>
    </location>
</feature>
<proteinExistence type="predicted"/>
<evidence type="ECO:0000256" key="13">
    <source>
        <dbReference type="ARBA" id="ARBA00022884"/>
    </source>
</evidence>
<keyword evidence="16" id="KW-1185">Reference proteome</keyword>
<dbReference type="GO" id="GO:0005730">
    <property type="term" value="C:nucleolus"/>
    <property type="evidence" value="ECO:0007669"/>
    <property type="project" value="UniProtKB-SubCell"/>
</dbReference>
<evidence type="ECO:0000256" key="3">
    <source>
        <dbReference type="ARBA" id="ARBA00022553"/>
    </source>
</evidence>
<accession>A0ABD0NSP4</accession>
<dbReference type="Gene3D" id="3.30.56.70">
    <property type="entry name" value="N2,N2-dimethylguanosine tRNA methyltransferase, C-terminal domain"/>
    <property type="match status" value="1"/>
</dbReference>
<dbReference type="GO" id="GO:0000049">
    <property type="term" value="F:tRNA binding"/>
    <property type="evidence" value="ECO:0007669"/>
    <property type="project" value="UniProtKB-KW"/>
</dbReference>
<dbReference type="Proteomes" id="UP001529510">
    <property type="component" value="Unassembled WGS sequence"/>
</dbReference>
<keyword evidence="10" id="KW-0863">Zinc-finger</keyword>
<keyword evidence="11" id="KW-0862">Zinc</keyword>
<dbReference type="GO" id="GO:0032259">
    <property type="term" value="P:methylation"/>
    <property type="evidence" value="ECO:0007669"/>
    <property type="project" value="UniProtKB-KW"/>
</dbReference>
<keyword evidence="7" id="KW-0949">S-adenosyl-L-methionine</keyword>
<evidence type="ECO:0000256" key="4">
    <source>
        <dbReference type="ARBA" id="ARBA00022555"/>
    </source>
</evidence>
<gene>
    <name evidence="15" type="ORF">M9458_040597</name>
</gene>
<evidence type="ECO:0000256" key="14">
    <source>
        <dbReference type="ARBA" id="ARBA00023242"/>
    </source>
</evidence>
<protein>
    <submittedName>
        <fullName evidence="15">Uncharacterized protein</fullName>
    </submittedName>
</protein>
<evidence type="ECO:0000256" key="9">
    <source>
        <dbReference type="ARBA" id="ARBA00022723"/>
    </source>
</evidence>
<evidence type="ECO:0000256" key="2">
    <source>
        <dbReference type="ARBA" id="ARBA00022499"/>
    </source>
</evidence>
<evidence type="ECO:0000256" key="5">
    <source>
        <dbReference type="ARBA" id="ARBA00022603"/>
    </source>
</evidence>
<dbReference type="PANTHER" id="PTHR10631:SF1">
    <property type="entry name" value="TRMT1-LIKE PROTEIN"/>
    <property type="match status" value="1"/>
</dbReference>
<keyword evidence="8" id="KW-0819">tRNA processing</keyword>
<keyword evidence="12" id="KW-0832">Ubl conjugation</keyword>
<keyword evidence="14" id="KW-0539">Nucleus</keyword>
<dbReference type="InterPro" id="IPR002905">
    <property type="entry name" value="Trm1"/>
</dbReference>
<dbReference type="AlphaFoldDB" id="A0ABD0NSP4"/>
<name>A0ABD0NSP4_CIRMR</name>
<evidence type="ECO:0000256" key="12">
    <source>
        <dbReference type="ARBA" id="ARBA00022843"/>
    </source>
</evidence>
<evidence type="ECO:0000256" key="6">
    <source>
        <dbReference type="ARBA" id="ARBA00022679"/>
    </source>
</evidence>
<dbReference type="GO" id="GO:0008168">
    <property type="term" value="F:methyltransferase activity"/>
    <property type="evidence" value="ECO:0007669"/>
    <property type="project" value="UniProtKB-KW"/>
</dbReference>
<evidence type="ECO:0000256" key="8">
    <source>
        <dbReference type="ARBA" id="ARBA00022694"/>
    </source>
</evidence>
<dbReference type="GO" id="GO:0008033">
    <property type="term" value="P:tRNA processing"/>
    <property type="evidence" value="ECO:0007669"/>
    <property type="project" value="UniProtKB-KW"/>
</dbReference>
<keyword evidence="6" id="KW-0808">Transferase</keyword>
<dbReference type="InterPro" id="IPR029063">
    <property type="entry name" value="SAM-dependent_MTases_sf"/>
</dbReference>
<evidence type="ECO:0000256" key="10">
    <source>
        <dbReference type="ARBA" id="ARBA00022771"/>
    </source>
</evidence>
<evidence type="ECO:0000313" key="16">
    <source>
        <dbReference type="Proteomes" id="UP001529510"/>
    </source>
</evidence>
<keyword evidence="5" id="KW-0489">Methyltransferase</keyword>
<organism evidence="15 16">
    <name type="scientific">Cirrhinus mrigala</name>
    <name type="common">Mrigala</name>
    <dbReference type="NCBI Taxonomy" id="683832"/>
    <lineage>
        <taxon>Eukaryota</taxon>
        <taxon>Metazoa</taxon>
        <taxon>Chordata</taxon>
        <taxon>Craniata</taxon>
        <taxon>Vertebrata</taxon>
        <taxon>Euteleostomi</taxon>
        <taxon>Actinopterygii</taxon>
        <taxon>Neopterygii</taxon>
        <taxon>Teleostei</taxon>
        <taxon>Ostariophysi</taxon>
        <taxon>Cypriniformes</taxon>
        <taxon>Cyprinidae</taxon>
        <taxon>Labeoninae</taxon>
        <taxon>Labeonini</taxon>
        <taxon>Cirrhinus</taxon>
    </lineage>
</organism>
<keyword evidence="3" id="KW-0597">Phosphoprotein</keyword>
<dbReference type="EMBL" id="JAMKFB020000020">
    <property type="protein sequence ID" value="KAL0164844.1"/>
    <property type="molecule type" value="Genomic_DNA"/>
</dbReference>
<dbReference type="PANTHER" id="PTHR10631">
    <property type="entry name" value="N 2 ,N 2 -DIMETHYLGUANOSINE TRNA METHYLTRANSFERASE"/>
    <property type="match status" value="1"/>
</dbReference>
<dbReference type="SUPFAM" id="SSF53335">
    <property type="entry name" value="S-adenosyl-L-methionine-dependent methyltransferases"/>
    <property type="match status" value="1"/>
</dbReference>
<reference evidence="15 16" key="1">
    <citation type="submission" date="2024-05" db="EMBL/GenBank/DDBJ databases">
        <title>Genome sequencing and assembly of Indian major carp, Cirrhinus mrigala (Hamilton, 1822).</title>
        <authorList>
            <person name="Mohindra V."/>
            <person name="Chowdhury L.M."/>
            <person name="Lal K."/>
            <person name="Jena J.K."/>
        </authorList>
    </citation>
    <scope>NUCLEOTIDE SEQUENCE [LARGE SCALE GENOMIC DNA]</scope>
    <source>
        <strain evidence="15">CM1030</strain>
        <tissue evidence="15">Blood</tissue>
    </source>
</reference>